<dbReference type="AlphaFoldDB" id="A0A1T5MPL6"/>
<sequence>MRKRIGIQKELNEIAEALTVNGFEVTNMMDTEKKLDAIIYYNEESDFLNGNQVVNENNLINNNKVLKINVAKTNINEIIRTLKKL</sequence>
<organism evidence="1 2">
    <name type="scientific">Maledivibacter halophilus</name>
    <dbReference type="NCBI Taxonomy" id="36842"/>
    <lineage>
        <taxon>Bacteria</taxon>
        <taxon>Bacillati</taxon>
        <taxon>Bacillota</taxon>
        <taxon>Clostridia</taxon>
        <taxon>Peptostreptococcales</taxon>
        <taxon>Caminicellaceae</taxon>
        <taxon>Maledivibacter</taxon>
    </lineage>
</organism>
<dbReference type="STRING" id="36842.SAMN02194393_05125"/>
<dbReference type="EMBL" id="FUZT01000021">
    <property type="protein sequence ID" value="SKC90161.1"/>
    <property type="molecule type" value="Genomic_DNA"/>
</dbReference>
<evidence type="ECO:0000313" key="2">
    <source>
        <dbReference type="Proteomes" id="UP000190285"/>
    </source>
</evidence>
<name>A0A1T5MPL6_9FIRM</name>
<evidence type="ECO:0000313" key="1">
    <source>
        <dbReference type="EMBL" id="SKC90161.1"/>
    </source>
</evidence>
<proteinExistence type="predicted"/>
<protein>
    <submittedName>
        <fullName evidence="1">Uncharacterized protein family (UPF0180)</fullName>
    </submittedName>
</protein>
<dbReference type="Proteomes" id="UP000190285">
    <property type="component" value="Unassembled WGS sequence"/>
</dbReference>
<accession>A0A1T5MPL6</accession>
<gene>
    <name evidence="1" type="ORF">SAMN02194393_05125</name>
</gene>
<dbReference type="Pfam" id="PF03698">
    <property type="entry name" value="UPF0180"/>
    <property type="match status" value="1"/>
</dbReference>
<dbReference type="InterPro" id="IPR005370">
    <property type="entry name" value="UPF0180"/>
</dbReference>
<dbReference type="RefSeq" id="WP_170917600.1">
    <property type="nucleotide sequence ID" value="NZ_FUZT01000021.1"/>
</dbReference>
<keyword evidence="2" id="KW-1185">Reference proteome</keyword>
<reference evidence="1 2" key="1">
    <citation type="submission" date="2017-02" db="EMBL/GenBank/DDBJ databases">
        <authorList>
            <person name="Peterson S.W."/>
        </authorList>
    </citation>
    <scope>NUCLEOTIDE SEQUENCE [LARGE SCALE GENOMIC DNA]</scope>
    <source>
        <strain evidence="1 2">M1</strain>
    </source>
</reference>